<evidence type="ECO:0000259" key="7">
    <source>
        <dbReference type="PROSITE" id="PS50110"/>
    </source>
</evidence>
<keyword evidence="5" id="KW-0804">Transcription</keyword>
<dbReference type="GO" id="GO:0000156">
    <property type="term" value="F:phosphorelay response regulator activity"/>
    <property type="evidence" value="ECO:0007669"/>
    <property type="project" value="TreeGrafter"/>
</dbReference>
<dbReference type="AlphaFoldDB" id="A0A1I0R4X4"/>
<proteinExistence type="predicted"/>
<dbReference type="PANTHER" id="PTHR48111:SF1">
    <property type="entry name" value="TWO-COMPONENT RESPONSE REGULATOR ORR33"/>
    <property type="match status" value="1"/>
</dbReference>
<protein>
    <submittedName>
        <fullName evidence="9">Two component transcriptional regulator, LytTR family</fullName>
    </submittedName>
</protein>
<reference evidence="10" key="1">
    <citation type="submission" date="2016-10" db="EMBL/GenBank/DDBJ databases">
        <authorList>
            <person name="Varghese N."/>
            <person name="Submissions S."/>
        </authorList>
    </citation>
    <scope>NUCLEOTIDE SEQUENCE [LARGE SCALE GENOMIC DNA]</scope>
    <source>
        <strain evidence="10">CGMCC 1.12402</strain>
    </source>
</reference>
<keyword evidence="1 6" id="KW-0597">Phosphoprotein</keyword>
<dbReference type="EMBL" id="FOIR01000003">
    <property type="protein sequence ID" value="SEW35490.1"/>
    <property type="molecule type" value="Genomic_DNA"/>
</dbReference>
<feature type="domain" description="Response regulatory" evidence="7">
    <location>
        <begin position="2"/>
        <end position="117"/>
    </location>
</feature>
<evidence type="ECO:0000256" key="1">
    <source>
        <dbReference type="ARBA" id="ARBA00022553"/>
    </source>
</evidence>
<dbReference type="SMART" id="SM00448">
    <property type="entry name" value="REC"/>
    <property type="match status" value="1"/>
</dbReference>
<dbReference type="Pfam" id="PF04397">
    <property type="entry name" value="LytTR"/>
    <property type="match status" value="1"/>
</dbReference>
<dbReference type="InterPro" id="IPR011006">
    <property type="entry name" value="CheY-like_superfamily"/>
</dbReference>
<dbReference type="Gene3D" id="3.40.50.2300">
    <property type="match status" value="1"/>
</dbReference>
<evidence type="ECO:0000313" key="9">
    <source>
        <dbReference type="EMBL" id="SEW35490.1"/>
    </source>
</evidence>
<feature type="modified residue" description="4-aspartylphosphate" evidence="6">
    <location>
        <position position="52"/>
    </location>
</feature>
<dbReference type="Pfam" id="PF00072">
    <property type="entry name" value="Response_reg"/>
    <property type="match status" value="1"/>
</dbReference>
<dbReference type="GO" id="GO:0006355">
    <property type="term" value="P:regulation of DNA-templated transcription"/>
    <property type="evidence" value="ECO:0007669"/>
    <property type="project" value="TreeGrafter"/>
</dbReference>
<organism evidence="9 10">
    <name type="scientific">Roseivirga pacifica</name>
    <dbReference type="NCBI Taxonomy" id="1267423"/>
    <lineage>
        <taxon>Bacteria</taxon>
        <taxon>Pseudomonadati</taxon>
        <taxon>Bacteroidota</taxon>
        <taxon>Cytophagia</taxon>
        <taxon>Cytophagales</taxon>
        <taxon>Roseivirgaceae</taxon>
        <taxon>Roseivirga</taxon>
    </lineage>
</organism>
<name>A0A1I0R4X4_9BACT</name>
<evidence type="ECO:0000256" key="3">
    <source>
        <dbReference type="ARBA" id="ARBA00023015"/>
    </source>
</evidence>
<keyword evidence="4" id="KW-0238">DNA-binding</keyword>
<dbReference type="GO" id="GO:0005829">
    <property type="term" value="C:cytosol"/>
    <property type="evidence" value="ECO:0007669"/>
    <property type="project" value="TreeGrafter"/>
</dbReference>
<evidence type="ECO:0000256" key="5">
    <source>
        <dbReference type="ARBA" id="ARBA00023163"/>
    </source>
</evidence>
<dbReference type="Proteomes" id="UP000199437">
    <property type="component" value="Unassembled WGS sequence"/>
</dbReference>
<keyword evidence="10" id="KW-1185">Reference proteome</keyword>
<dbReference type="InterPro" id="IPR001789">
    <property type="entry name" value="Sig_transdc_resp-reg_receiver"/>
</dbReference>
<evidence type="ECO:0000256" key="4">
    <source>
        <dbReference type="ARBA" id="ARBA00023125"/>
    </source>
</evidence>
<dbReference type="GO" id="GO:0000976">
    <property type="term" value="F:transcription cis-regulatory region binding"/>
    <property type="evidence" value="ECO:0007669"/>
    <property type="project" value="TreeGrafter"/>
</dbReference>
<feature type="domain" description="HTH LytTR-type" evidence="8">
    <location>
        <begin position="144"/>
        <end position="244"/>
    </location>
</feature>
<keyword evidence="3" id="KW-0805">Transcription regulation</keyword>
<dbReference type="Gene3D" id="2.40.50.1020">
    <property type="entry name" value="LytTr DNA-binding domain"/>
    <property type="match status" value="1"/>
</dbReference>
<dbReference type="CDD" id="cd17534">
    <property type="entry name" value="REC_DC-like"/>
    <property type="match status" value="1"/>
</dbReference>
<evidence type="ECO:0000313" key="10">
    <source>
        <dbReference type="Proteomes" id="UP000199437"/>
    </source>
</evidence>
<dbReference type="SUPFAM" id="SSF52172">
    <property type="entry name" value="CheY-like"/>
    <property type="match status" value="1"/>
</dbReference>
<dbReference type="OrthoDB" id="1646880at2"/>
<dbReference type="InterPro" id="IPR007492">
    <property type="entry name" value="LytTR_DNA-bd_dom"/>
</dbReference>
<evidence type="ECO:0000256" key="6">
    <source>
        <dbReference type="PROSITE-ProRule" id="PRU00169"/>
    </source>
</evidence>
<keyword evidence="2" id="KW-0902">Two-component regulatory system</keyword>
<dbReference type="PROSITE" id="PS50110">
    <property type="entry name" value="RESPONSE_REGULATORY"/>
    <property type="match status" value="1"/>
</dbReference>
<dbReference type="RefSeq" id="WP_090259491.1">
    <property type="nucleotide sequence ID" value="NZ_FOIR01000003.1"/>
</dbReference>
<evidence type="ECO:0000256" key="2">
    <source>
        <dbReference type="ARBA" id="ARBA00023012"/>
    </source>
</evidence>
<dbReference type="SMART" id="SM00850">
    <property type="entry name" value="LytTR"/>
    <property type="match status" value="1"/>
</dbReference>
<dbReference type="PROSITE" id="PS50930">
    <property type="entry name" value="HTH_LYTTR"/>
    <property type="match status" value="1"/>
</dbReference>
<dbReference type="STRING" id="1267423.SAMN05216290_3056"/>
<dbReference type="GeneID" id="99987736"/>
<dbReference type="GO" id="GO:0032993">
    <property type="term" value="C:protein-DNA complex"/>
    <property type="evidence" value="ECO:0007669"/>
    <property type="project" value="TreeGrafter"/>
</dbReference>
<dbReference type="InterPro" id="IPR039420">
    <property type="entry name" value="WalR-like"/>
</dbReference>
<dbReference type="PANTHER" id="PTHR48111">
    <property type="entry name" value="REGULATOR OF RPOS"/>
    <property type="match status" value="1"/>
</dbReference>
<accession>A0A1I0R4X4</accession>
<sequence>MKVLIIEDEPNYADTLEMFVDELGYNITDVVGEGQQALRAFRNEYPDLVLLDINLEGEMTGIDLARAFQAERKTPIIFITSFDDKEIFQKAKETAPHAYLIKPFNPDELERSMELALLRTHGPNQEDEQLLDNGKHAILAKNSFFIKERNKLVKVNVGDILWVSVEDKYSILHTADKRFVLRQSLKEVAEKLDDSIFVQVHRSHIVNISTVEDIDLQLFTISVNGEEVPLGKSYKDNLVQRLQML</sequence>
<evidence type="ECO:0000259" key="8">
    <source>
        <dbReference type="PROSITE" id="PS50930"/>
    </source>
</evidence>
<gene>
    <name evidence="9" type="ORF">SAMN05216290_3056</name>
</gene>